<dbReference type="CDD" id="cd06170">
    <property type="entry name" value="LuxR_C_like"/>
    <property type="match status" value="1"/>
</dbReference>
<reference evidence="5 6" key="1">
    <citation type="submission" date="2020-06" db="EMBL/GenBank/DDBJ databases">
        <title>Description of novel acetic acid bacteria.</title>
        <authorList>
            <person name="Sombolestani A."/>
        </authorList>
    </citation>
    <scope>NUCLEOTIDE SEQUENCE [LARGE SCALE GENOMIC DNA]</scope>
    <source>
        <strain evidence="5 6">LMG 31431</strain>
    </source>
</reference>
<evidence type="ECO:0000256" key="2">
    <source>
        <dbReference type="ARBA" id="ARBA00023125"/>
    </source>
</evidence>
<dbReference type="SUPFAM" id="SSF75516">
    <property type="entry name" value="Pheromone-binding domain of LuxR-like quorum-sensing transcription factors"/>
    <property type="match status" value="1"/>
</dbReference>
<dbReference type="SUPFAM" id="SSF46894">
    <property type="entry name" value="C-terminal effector domain of the bipartite response regulators"/>
    <property type="match status" value="1"/>
</dbReference>
<dbReference type="InterPro" id="IPR005143">
    <property type="entry name" value="TF_LuxR_autoind-bd_dom"/>
</dbReference>
<comment type="caution">
    <text evidence="5">The sequence shown here is derived from an EMBL/GenBank/DDBJ whole genome shotgun (WGS) entry which is preliminary data.</text>
</comment>
<feature type="domain" description="HTH luxR-type" evidence="4">
    <location>
        <begin position="181"/>
        <end position="246"/>
    </location>
</feature>
<proteinExistence type="predicted"/>
<evidence type="ECO:0000256" key="3">
    <source>
        <dbReference type="ARBA" id="ARBA00023163"/>
    </source>
</evidence>
<dbReference type="PANTHER" id="PTHR44688:SF16">
    <property type="entry name" value="DNA-BINDING TRANSCRIPTIONAL ACTIVATOR DEVR_DOSR"/>
    <property type="match status" value="1"/>
</dbReference>
<dbReference type="PANTHER" id="PTHR44688">
    <property type="entry name" value="DNA-BINDING TRANSCRIPTIONAL ACTIVATOR DEVR_DOSR"/>
    <property type="match status" value="1"/>
</dbReference>
<dbReference type="Gene3D" id="1.10.10.10">
    <property type="entry name" value="Winged helix-like DNA-binding domain superfamily/Winged helix DNA-binding domain"/>
    <property type="match status" value="1"/>
</dbReference>
<name>A0A7Y7ITZ7_9PROT</name>
<dbReference type="Pfam" id="PF03472">
    <property type="entry name" value="Autoind_bind"/>
    <property type="match status" value="1"/>
</dbReference>
<protein>
    <submittedName>
        <fullName evidence="5">LuxR family transcriptional regulator</fullName>
    </submittedName>
</protein>
<accession>A0A7Y7ITZ7</accession>
<dbReference type="InterPro" id="IPR016032">
    <property type="entry name" value="Sig_transdc_resp-reg_C-effctor"/>
</dbReference>
<keyword evidence="3" id="KW-0804">Transcription</keyword>
<dbReference type="GO" id="GO:0003677">
    <property type="term" value="F:DNA binding"/>
    <property type="evidence" value="ECO:0007669"/>
    <property type="project" value="UniProtKB-KW"/>
</dbReference>
<sequence>MGSSIRDFAERLSDLSDSAAISDYLMSVIEPLGFGSFAYHLIQAPDIDQVAPRTATGISSYPEPWKAHYVSNGYVNHDPVVEKVFEEKTPFVWSRVIHPASLSRQQSRLLDDARGIGIMDGLTIPLLPRRGETASLSLVPNKLDPEALNDPGLHNHVHLLGEFLHSRAARIVVEEAATRNSRRRRSILSPREDEVLTWVARGKSTWDVSRLLGISEKAVDFHLDATKRKLQATNRTQAVVKAVVMGIITFG</sequence>
<dbReference type="SMART" id="SM00421">
    <property type="entry name" value="HTH_LUXR"/>
    <property type="match status" value="1"/>
</dbReference>
<dbReference type="PROSITE" id="PS50043">
    <property type="entry name" value="HTH_LUXR_2"/>
    <property type="match status" value="1"/>
</dbReference>
<evidence type="ECO:0000313" key="5">
    <source>
        <dbReference type="EMBL" id="NVN09766.1"/>
    </source>
</evidence>
<evidence type="ECO:0000259" key="4">
    <source>
        <dbReference type="PROSITE" id="PS50043"/>
    </source>
</evidence>
<dbReference type="GO" id="GO:0006355">
    <property type="term" value="P:regulation of DNA-templated transcription"/>
    <property type="evidence" value="ECO:0007669"/>
    <property type="project" value="InterPro"/>
</dbReference>
<dbReference type="Gene3D" id="3.30.450.80">
    <property type="entry name" value="Transcription factor LuxR-like, autoinducer-binding domain"/>
    <property type="match status" value="1"/>
</dbReference>
<dbReference type="InterPro" id="IPR036388">
    <property type="entry name" value="WH-like_DNA-bd_sf"/>
</dbReference>
<dbReference type="EMBL" id="JABXXP010000004">
    <property type="protein sequence ID" value="NVN09766.1"/>
    <property type="molecule type" value="Genomic_DNA"/>
</dbReference>
<gene>
    <name evidence="5" type="ORF">HUK84_01145</name>
</gene>
<keyword evidence="2" id="KW-0238">DNA-binding</keyword>
<dbReference type="Pfam" id="PF00196">
    <property type="entry name" value="GerE"/>
    <property type="match status" value="1"/>
</dbReference>
<dbReference type="InterPro" id="IPR036693">
    <property type="entry name" value="TF_LuxR_autoind-bd_dom_sf"/>
</dbReference>
<dbReference type="AlphaFoldDB" id="A0A7Y7ITZ7"/>
<dbReference type="InterPro" id="IPR000792">
    <property type="entry name" value="Tscrpt_reg_LuxR_C"/>
</dbReference>
<dbReference type="PRINTS" id="PR00038">
    <property type="entry name" value="HTHLUXR"/>
</dbReference>
<keyword evidence="1" id="KW-0805">Transcription regulation</keyword>
<dbReference type="Proteomes" id="UP000534870">
    <property type="component" value="Unassembled WGS sequence"/>
</dbReference>
<evidence type="ECO:0000313" key="6">
    <source>
        <dbReference type="Proteomes" id="UP000534870"/>
    </source>
</evidence>
<evidence type="ECO:0000256" key="1">
    <source>
        <dbReference type="ARBA" id="ARBA00023015"/>
    </source>
</evidence>
<organism evidence="5 6">
    <name type="scientific">Nguyenibacter vanlangensis</name>
    <dbReference type="NCBI Taxonomy" id="1216886"/>
    <lineage>
        <taxon>Bacteria</taxon>
        <taxon>Pseudomonadati</taxon>
        <taxon>Pseudomonadota</taxon>
        <taxon>Alphaproteobacteria</taxon>
        <taxon>Acetobacterales</taxon>
        <taxon>Acetobacteraceae</taxon>
        <taxon>Nguyenibacter</taxon>
    </lineage>
</organism>